<feature type="compositionally biased region" description="Polar residues" evidence="1">
    <location>
        <begin position="456"/>
        <end position="468"/>
    </location>
</feature>
<proteinExistence type="predicted"/>
<evidence type="ECO:0000313" key="3">
    <source>
        <dbReference type="Proteomes" id="UP000014074"/>
    </source>
</evidence>
<feature type="region of interest" description="Disordered" evidence="1">
    <location>
        <begin position="237"/>
        <end position="258"/>
    </location>
</feature>
<dbReference type="EMBL" id="KB932956">
    <property type="protein sequence ID" value="EOO01833.1"/>
    <property type="molecule type" value="Genomic_DNA"/>
</dbReference>
<dbReference type="AlphaFoldDB" id="R8BR35"/>
<dbReference type="eggNOG" id="ENOG502T3E6">
    <property type="taxonomic scope" value="Eukaryota"/>
</dbReference>
<name>R8BR35_PHAM7</name>
<dbReference type="GeneID" id="19322910"/>
<feature type="region of interest" description="Disordered" evidence="1">
    <location>
        <begin position="426"/>
        <end position="482"/>
    </location>
</feature>
<protein>
    <submittedName>
        <fullName evidence="2">Uncharacterized protein</fullName>
    </submittedName>
</protein>
<evidence type="ECO:0000313" key="2">
    <source>
        <dbReference type="EMBL" id="EOO01833.1"/>
    </source>
</evidence>
<reference evidence="3" key="1">
    <citation type="journal article" date="2013" name="Genome Announc.">
        <title>Draft genome sequence of the ascomycete Phaeoacremonium aleophilum strain UCR-PA7, a causal agent of the esca disease complex in grapevines.</title>
        <authorList>
            <person name="Blanco-Ulate B."/>
            <person name="Rolshausen P."/>
            <person name="Cantu D."/>
        </authorList>
    </citation>
    <scope>NUCLEOTIDE SEQUENCE [LARGE SCALE GENOMIC DNA]</scope>
    <source>
        <strain evidence="3">UCR-PA7</strain>
    </source>
</reference>
<evidence type="ECO:0000256" key="1">
    <source>
        <dbReference type="SAM" id="MobiDB-lite"/>
    </source>
</evidence>
<dbReference type="RefSeq" id="XP_007913404.1">
    <property type="nucleotide sequence ID" value="XM_007915213.1"/>
</dbReference>
<dbReference type="HOGENOM" id="CLU_485004_0_0_1"/>
<organism evidence="2 3">
    <name type="scientific">Phaeoacremonium minimum (strain UCR-PA7)</name>
    <name type="common">Esca disease fungus</name>
    <name type="synonym">Togninia minima</name>
    <dbReference type="NCBI Taxonomy" id="1286976"/>
    <lineage>
        <taxon>Eukaryota</taxon>
        <taxon>Fungi</taxon>
        <taxon>Dikarya</taxon>
        <taxon>Ascomycota</taxon>
        <taxon>Pezizomycotina</taxon>
        <taxon>Sordariomycetes</taxon>
        <taxon>Sordariomycetidae</taxon>
        <taxon>Togniniales</taxon>
        <taxon>Togniniaceae</taxon>
        <taxon>Phaeoacremonium</taxon>
    </lineage>
</organism>
<accession>R8BR35</accession>
<dbReference type="Proteomes" id="UP000014074">
    <property type="component" value="Unassembled WGS sequence"/>
</dbReference>
<sequence>MALTRTSCGHESSTTTTRTTTAITGSHIVDLLSPARRPPGKELPGLDDTDANANAYRREEVEVEVEVKNKHKDEDQCACSRACRINNRNHDYEDLFVDEVASGTDSHAHTGASSPIATSASLWSKQTHRRSRRCGGDVYELKQKVDSAAIVTKPSATTPPTTPSFGDIVTIDANVAACREETCAIHFGARLVGMVEPVVTKERATQFFKISEELRSQRACETLEELKEAVGMYLAPHHRPSPDDTSGANAALPTRSASSATKWASRRFLQADITRADDGGGGWHQIKPRDEDLRAVASITFWLAPLSAPEDFTGLIEKTAYCIGRDNAICPYLSIEFQTAAEDKAATVRLRLARMGGDALYNRFLLREKLAQISQTGNDVTEKNGEKEQGDAVERGARIWNALRHYGIIIGWKTFSVWVIEPEPPALTTDGRSERAKTTAPATASGPCSAAPSRPPTSEQRSVASSTARTRDGLGSTVVPAPVGTQWRGGRMRQLFGRGYRAASVEMLAHWINAIHHWAGVEYAGALGDEFSAALYSTMDGSGEMVHEDIGSQEQACWRGVE</sequence>
<gene>
    <name evidence="2" type="ORF">UCRPA7_2640</name>
</gene>
<dbReference type="KEGG" id="tmn:UCRPA7_2640"/>
<keyword evidence="3" id="KW-1185">Reference proteome</keyword>